<organism evidence="1 2">
    <name type="scientific">Symbiodinium necroappetens</name>
    <dbReference type="NCBI Taxonomy" id="1628268"/>
    <lineage>
        <taxon>Eukaryota</taxon>
        <taxon>Sar</taxon>
        <taxon>Alveolata</taxon>
        <taxon>Dinophyceae</taxon>
        <taxon>Suessiales</taxon>
        <taxon>Symbiodiniaceae</taxon>
        <taxon>Symbiodinium</taxon>
    </lineage>
</organism>
<name>A0A812ZDP7_9DINO</name>
<proteinExistence type="predicted"/>
<evidence type="ECO:0000313" key="2">
    <source>
        <dbReference type="Proteomes" id="UP000601435"/>
    </source>
</evidence>
<dbReference type="EMBL" id="CAJNJA010046981">
    <property type="protein sequence ID" value="CAE7821167.1"/>
    <property type="molecule type" value="Genomic_DNA"/>
</dbReference>
<dbReference type="AlphaFoldDB" id="A0A812ZDP7"/>
<comment type="caution">
    <text evidence="1">The sequence shown here is derived from an EMBL/GenBank/DDBJ whole genome shotgun (WGS) entry which is preliminary data.</text>
</comment>
<dbReference type="OrthoDB" id="448343at2759"/>
<accession>A0A812ZDP7</accession>
<sequence>HESIASHNFAAFQPLQQPQLDAYMAHLASLPTKSKLEESQTLLGWRFIPESIVSRPGLLIAERCIYDAMHCYWSQGTVNCEVGLLLASVKEKIGLEPAQLAQQLRVLKWRCPFYKETAPTVLSEKLLQAGVDYKGTAKQTLLVLPLLNFFAQEVLSQKDELQQEIECLRRLNTVCRRILLLKCQKSISQADANHLVQLQQDHLQAFKACYGERNVKPKHHYSFHTSQPAVPLQIFLDTFVCERKNRNFKQLLGSRACVLRHFEMTAMATLISHELKWKGNWSPHAVLSEPQAGKKSERLHAHAECQGQEYHAGLYILSKCLAVHVRGFVETPKAPNGAQAVADQLCCKHWKEDYSTWSKPGRECAVKLEDLRAAWRPNWILEEACQVISLQ</sequence>
<evidence type="ECO:0000313" key="1">
    <source>
        <dbReference type="EMBL" id="CAE7821167.1"/>
    </source>
</evidence>
<keyword evidence="2" id="KW-1185">Reference proteome</keyword>
<gene>
    <name evidence="1" type="ORF">SNEC2469_LOCUS24439</name>
</gene>
<feature type="non-terminal residue" evidence="1">
    <location>
        <position position="1"/>
    </location>
</feature>
<reference evidence="1" key="1">
    <citation type="submission" date="2021-02" db="EMBL/GenBank/DDBJ databases">
        <authorList>
            <person name="Dougan E. K."/>
            <person name="Rhodes N."/>
            <person name="Thang M."/>
            <person name="Chan C."/>
        </authorList>
    </citation>
    <scope>NUCLEOTIDE SEQUENCE</scope>
</reference>
<protein>
    <submittedName>
        <fullName evidence="1">Uncharacterized protein</fullName>
    </submittedName>
</protein>
<dbReference type="Proteomes" id="UP000601435">
    <property type="component" value="Unassembled WGS sequence"/>
</dbReference>